<evidence type="ECO:0000256" key="1">
    <source>
        <dbReference type="SAM" id="Coils"/>
    </source>
</evidence>
<dbReference type="Gene3D" id="1.25.40.10">
    <property type="entry name" value="Tetratricopeptide repeat domain"/>
    <property type="match status" value="1"/>
</dbReference>
<accession>A0A0C9USD7</accession>
<sequence>MPHIAFTLPSTDRSLYSYQGLDGDRKEAESYQKDVERKRKEAENCHKTAKKLQREAEHLRREATNLYEEAERLHKEVFRISLRDLGPDSVYTGFSHNILGEVQCRLAKYEEAEEHLLKAIAIRVHCGYSWDSAISRENLAQVYEGQGRFLEAKGIRDQGSPDSMVCGNSQCSGKLYNTSQLKQCNRCHVSVVISLMRFNFDVPRVQTISTISRLWKLIILYDNLTEDRLEEPT</sequence>
<dbReference type="AlphaFoldDB" id="A0A0C9USD7"/>
<dbReference type="SUPFAM" id="SSF48452">
    <property type="entry name" value="TPR-like"/>
    <property type="match status" value="1"/>
</dbReference>
<protein>
    <submittedName>
        <fullName evidence="2">Uncharacterized protein</fullName>
    </submittedName>
</protein>
<dbReference type="EMBL" id="KN837167">
    <property type="protein sequence ID" value="KIJ37729.1"/>
    <property type="molecule type" value="Genomic_DNA"/>
</dbReference>
<gene>
    <name evidence="2" type="ORF">M422DRAFT_69225</name>
</gene>
<keyword evidence="1" id="KW-0175">Coiled coil</keyword>
<evidence type="ECO:0000313" key="3">
    <source>
        <dbReference type="Proteomes" id="UP000054279"/>
    </source>
</evidence>
<organism evidence="2 3">
    <name type="scientific">Sphaerobolus stellatus (strain SS14)</name>
    <dbReference type="NCBI Taxonomy" id="990650"/>
    <lineage>
        <taxon>Eukaryota</taxon>
        <taxon>Fungi</taxon>
        <taxon>Dikarya</taxon>
        <taxon>Basidiomycota</taxon>
        <taxon>Agaricomycotina</taxon>
        <taxon>Agaricomycetes</taxon>
        <taxon>Phallomycetidae</taxon>
        <taxon>Geastrales</taxon>
        <taxon>Sphaerobolaceae</taxon>
        <taxon>Sphaerobolus</taxon>
    </lineage>
</organism>
<reference evidence="2 3" key="1">
    <citation type="submission" date="2014-06" db="EMBL/GenBank/DDBJ databases">
        <title>Evolutionary Origins and Diversification of the Mycorrhizal Mutualists.</title>
        <authorList>
            <consortium name="DOE Joint Genome Institute"/>
            <consortium name="Mycorrhizal Genomics Consortium"/>
            <person name="Kohler A."/>
            <person name="Kuo A."/>
            <person name="Nagy L.G."/>
            <person name="Floudas D."/>
            <person name="Copeland A."/>
            <person name="Barry K.W."/>
            <person name="Cichocki N."/>
            <person name="Veneault-Fourrey C."/>
            <person name="LaButti K."/>
            <person name="Lindquist E.A."/>
            <person name="Lipzen A."/>
            <person name="Lundell T."/>
            <person name="Morin E."/>
            <person name="Murat C."/>
            <person name="Riley R."/>
            <person name="Ohm R."/>
            <person name="Sun H."/>
            <person name="Tunlid A."/>
            <person name="Henrissat B."/>
            <person name="Grigoriev I.V."/>
            <person name="Hibbett D.S."/>
            <person name="Martin F."/>
        </authorList>
    </citation>
    <scope>NUCLEOTIDE SEQUENCE [LARGE SCALE GENOMIC DNA]</scope>
    <source>
        <strain evidence="2 3">SS14</strain>
    </source>
</reference>
<dbReference type="Pfam" id="PF13424">
    <property type="entry name" value="TPR_12"/>
    <property type="match status" value="1"/>
</dbReference>
<feature type="coiled-coil region" evidence="1">
    <location>
        <begin position="21"/>
        <end position="76"/>
    </location>
</feature>
<evidence type="ECO:0000313" key="2">
    <source>
        <dbReference type="EMBL" id="KIJ37729.1"/>
    </source>
</evidence>
<name>A0A0C9USD7_SPHS4</name>
<dbReference type="HOGENOM" id="CLU_1190551_0_0_1"/>
<dbReference type="InterPro" id="IPR011990">
    <property type="entry name" value="TPR-like_helical_dom_sf"/>
</dbReference>
<proteinExistence type="predicted"/>
<dbReference type="Proteomes" id="UP000054279">
    <property type="component" value="Unassembled WGS sequence"/>
</dbReference>
<dbReference type="OrthoDB" id="1917726at2759"/>
<keyword evidence="3" id="KW-1185">Reference proteome</keyword>